<dbReference type="SUPFAM" id="SSF56801">
    <property type="entry name" value="Acetyl-CoA synthetase-like"/>
    <property type="match status" value="1"/>
</dbReference>
<dbReference type="Pfam" id="PF00668">
    <property type="entry name" value="Condensation"/>
    <property type="match status" value="1"/>
</dbReference>
<reference evidence="5 6" key="1">
    <citation type="submission" date="2024-09" db="EMBL/GenBank/DDBJ databases">
        <authorList>
            <person name="Sun Q."/>
            <person name="Mori K."/>
        </authorList>
    </citation>
    <scope>NUCLEOTIDE SEQUENCE [LARGE SCALE GENOMIC DNA]</scope>
    <source>
        <strain evidence="5 6">TBRC 0563</strain>
    </source>
</reference>
<dbReference type="PANTHER" id="PTHR45527:SF1">
    <property type="entry name" value="FATTY ACID SYNTHASE"/>
    <property type="match status" value="1"/>
</dbReference>
<dbReference type="PROSITE" id="PS50075">
    <property type="entry name" value="CARRIER"/>
    <property type="match status" value="1"/>
</dbReference>
<dbReference type="Gene3D" id="3.30.559.30">
    <property type="entry name" value="Nonribosomal peptide synthetase, condensation domain"/>
    <property type="match status" value="1"/>
</dbReference>
<dbReference type="InterPro" id="IPR020806">
    <property type="entry name" value="PKS_PP-bd"/>
</dbReference>
<dbReference type="PROSITE" id="PS00012">
    <property type="entry name" value="PHOSPHOPANTETHEINE"/>
    <property type="match status" value="1"/>
</dbReference>
<dbReference type="EMBL" id="JBHLZP010001118">
    <property type="protein sequence ID" value="MFB9840494.1"/>
    <property type="molecule type" value="Genomic_DNA"/>
</dbReference>
<dbReference type="InterPro" id="IPR045851">
    <property type="entry name" value="AMP-bd_C_sf"/>
</dbReference>
<dbReference type="SUPFAM" id="SSF47336">
    <property type="entry name" value="ACP-like"/>
    <property type="match status" value="1"/>
</dbReference>
<evidence type="ECO:0000313" key="5">
    <source>
        <dbReference type="EMBL" id="MFB9840494.1"/>
    </source>
</evidence>
<dbReference type="InterPro" id="IPR023213">
    <property type="entry name" value="CAT-like_dom_sf"/>
</dbReference>
<feature type="non-terminal residue" evidence="5">
    <location>
        <position position="345"/>
    </location>
</feature>
<evidence type="ECO:0000259" key="4">
    <source>
        <dbReference type="PROSITE" id="PS50075"/>
    </source>
</evidence>
<evidence type="ECO:0000256" key="2">
    <source>
        <dbReference type="ARBA" id="ARBA00022450"/>
    </source>
</evidence>
<keyword evidence="2" id="KW-0596">Phosphopantetheine</keyword>
<organism evidence="5 6">
    <name type="scientific">Actinoallomurus acaciae</name>
    <dbReference type="NCBI Taxonomy" id="502577"/>
    <lineage>
        <taxon>Bacteria</taxon>
        <taxon>Bacillati</taxon>
        <taxon>Actinomycetota</taxon>
        <taxon>Actinomycetes</taxon>
        <taxon>Streptosporangiales</taxon>
        <taxon>Thermomonosporaceae</taxon>
        <taxon>Actinoallomurus</taxon>
    </lineage>
</organism>
<evidence type="ECO:0000313" key="6">
    <source>
        <dbReference type="Proteomes" id="UP001589627"/>
    </source>
</evidence>
<comment type="cofactor">
    <cofactor evidence="1">
        <name>pantetheine 4'-phosphate</name>
        <dbReference type="ChEBI" id="CHEBI:47942"/>
    </cofactor>
</comment>
<dbReference type="InterPro" id="IPR006162">
    <property type="entry name" value="Ppantetheine_attach_site"/>
</dbReference>
<dbReference type="Pfam" id="PF00550">
    <property type="entry name" value="PP-binding"/>
    <property type="match status" value="1"/>
</dbReference>
<dbReference type="RefSeq" id="WP_378213727.1">
    <property type="nucleotide sequence ID" value="NZ_JBHLZP010001118.1"/>
</dbReference>
<dbReference type="SUPFAM" id="SSF52777">
    <property type="entry name" value="CoA-dependent acyltransferases"/>
    <property type="match status" value="1"/>
</dbReference>
<protein>
    <submittedName>
        <fullName evidence="5">Condensation domain-containing protein</fullName>
    </submittedName>
</protein>
<keyword evidence="6" id="KW-1185">Reference proteome</keyword>
<dbReference type="Gene3D" id="3.30.300.30">
    <property type="match status" value="1"/>
</dbReference>
<keyword evidence="3" id="KW-0597">Phosphoprotein</keyword>
<proteinExistence type="predicted"/>
<name>A0ABV5YZH1_9ACTN</name>
<gene>
    <name evidence="5" type="ORF">ACFFNX_50960</name>
</gene>
<dbReference type="Gene3D" id="3.30.559.10">
    <property type="entry name" value="Chloramphenicol acetyltransferase-like domain"/>
    <property type="match status" value="1"/>
</dbReference>
<dbReference type="InterPro" id="IPR001242">
    <property type="entry name" value="Condensation_dom"/>
</dbReference>
<dbReference type="PANTHER" id="PTHR45527">
    <property type="entry name" value="NONRIBOSOMAL PEPTIDE SYNTHETASE"/>
    <property type="match status" value="1"/>
</dbReference>
<dbReference type="SMART" id="SM00823">
    <property type="entry name" value="PKS_PP"/>
    <property type="match status" value="1"/>
</dbReference>
<feature type="non-terminal residue" evidence="5">
    <location>
        <position position="1"/>
    </location>
</feature>
<accession>A0ABV5YZH1</accession>
<comment type="caution">
    <text evidence="5">The sequence shown here is derived from an EMBL/GenBank/DDBJ whole genome shotgun (WGS) entry which is preliminary data.</text>
</comment>
<dbReference type="Proteomes" id="UP001589627">
    <property type="component" value="Unassembled WGS sequence"/>
</dbReference>
<dbReference type="InterPro" id="IPR036736">
    <property type="entry name" value="ACP-like_sf"/>
</dbReference>
<evidence type="ECO:0000256" key="3">
    <source>
        <dbReference type="ARBA" id="ARBA00022553"/>
    </source>
</evidence>
<sequence>YMTPSVFVEVEALPRTVSGKLDHAALPAPQASAPSARPRTPREASLCALFADLLGLPAGIDDDFFALGGHSLLAMRLTGRIRAELGADLPIRAVFESPTPAGLARRLDGVRADRPALTAGERPERLPLSHAQQRLWFLYRLDGPGPTYNIPIAWRLEGDLDLPALRAALADVTARHEPLRTVFEEHDGTPYQRILPPGPVDAPVHETTPEELPARLAEAAAYGFALDAEPPLRVTVFRLGPRVHVLLLLLHHVAGDEWSDVPLRRDLDQAYAARLAGTVPSWPELPVQYADYALWQRRLLGERDDPASLATRQLAYWTETLADLPTELPLPADRPRPAEPSTRGG</sequence>
<dbReference type="Gene3D" id="1.10.1200.10">
    <property type="entry name" value="ACP-like"/>
    <property type="match status" value="1"/>
</dbReference>
<dbReference type="InterPro" id="IPR009081">
    <property type="entry name" value="PP-bd_ACP"/>
</dbReference>
<feature type="domain" description="Carrier" evidence="4">
    <location>
        <begin position="37"/>
        <end position="111"/>
    </location>
</feature>
<evidence type="ECO:0000256" key="1">
    <source>
        <dbReference type="ARBA" id="ARBA00001957"/>
    </source>
</evidence>